<name>A0A1H0K315_9GAMM</name>
<sequence>MRLLNDMALFVEVIKANSFRGAAEAVGLPNSTVSRRIAELERRIGLRLLNRTTRRIELTEGGRLYYERCRRIVDEARLAHEEISDLVDNPSGLIRLSIPIDFGVVYLAPLLAEFAERYPQIQFDLDLTPKRLDLIRDPVDLVIRIGALPDSQLIARPLGTLQRNLFASPSYLARYGVPSSPAELLQHQCLRMLDAPWILHAAEQKVSLPIQGRYLLNNIGMLRRLALLGQGIAMLVDEMIGEDLAQGRLQRVLPSWRAEALPVYAITETRLVPAKVRVLIDFLSEQFNSK</sequence>
<keyword evidence="3 6" id="KW-0238">DNA-binding</keyword>
<keyword evidence="7" id="KW-1185">Reference proteome</keyword>
<evidence type="ECO:0000313" key="7">
    <source>
        <dbReference type="Proteomes" id="UP000199460"/>
    </source>
</evidence>
<accession>A0A1H0K315</accession>
<comment type="similarity">
    <text evidence="1">Belongs to the LysR transcriptional regulatory family.</text>
</comment>
<dbReference type="AlphaFoldDB" id="A0A1H0K315"/>
<dbReference type="GO" id="GO:0003700">
    <property type="term" value="F:DNA-binding transcription factor activity"/>
    <property type="evidence" value="ECO:0007669"/>
    <property type="project" value="InterPro"/>
</dbReference>
<reference evidence="7" key="1">
    <citation type="submission" date="2016-10" db="EMBL/GenBank/DDBJ databases">
        <authorList>
            <person name="Varghese N."/>
            <person name="Submissions S."/>
        </authorList>
    </citation>
    <scope>NUCLEOTIDE SEQUENCE [LARGE SCALE GENOMIC DNA]</scope>
    <source>
        <strain evidence="7">JCM 18416</strain>
    </source>
</reference>
<dbReference type="Gene3D" id="1.10.10.10">
    <property type="entry name" value="Winged helix-like DNA-binding domain superfamily/Winged helix DNA-binding domain"/>
    <property type="match status" value="1"/>
</dbReference>
<evidence type="ECO:0000256" key="3">
    <source>
        <dbReference type="ARBA" id="ARBA00023125"/>
    </source>
</evidence>
<dbReference type="InterPro" id="IPR058163">
    <property type="entry name" value="LysR-type_TF_proteobact-type"/>
</dbReference>
<evidence type="ECO:0000256" key="1">
    <source>
        <dbReference type="ARBA" id="ARBA00009437"/>
    </source>
</evidence>
<evidence type="ECO:0000256" key="4">
    <source>
        <dbReference type="ARBA" id="ARBA00023163"/>
    </source>
</evidence>
<dbReference type="PANTHER" id="PTHR30537">
    <property type="entry name" value="HTH-TYPE TRANSCRIPTIONAL REGULATOR"/>
    <property type="match status" value="1"/>
</dbReference>
<evidence type="ECO:0000256" key="2">
    <source>
        <dbReference type="ARBA" id="ARBA00023015"/>
    </source>
</evidence>
<dbReference type="PANTHER" id="PTHR30537:SF5">
    <property type="entry name" value="HTH-TYPE TRANSCRIPTIONAL ACTIVATOR TTDR-RELATED"/>
    <property type="match status" value="1"/>
</dbReference>
<keyword evidence="2" id="KW-0805">Transcription regulation</keyword>
<dbReference type="GO" id="GO:0043565">
    <property type="term" value="F:sequence-specific DNA binding"/>
    <property type="evidence" value="ECO:0007669"/>
    <property type="project" value="TreeGrafter"/>
</dbReference>
<dbReference type="InterPro" id="IPR036390">
    <property type="entry name" value="WH_DNA-bd_sf"/>
</dbReference>
<dbReference type="SUPFAM" id="SSF53850">
    <property type="entry name" value="Periplasmic binding protein-like II"/>
    <property type="match status" value="1"/>
</dbReference>
<dbReference type="Pfam" id="PF00126">
    <property type="entry name" value="HTH_1"/>
    <property type="match status" value="1"/>
</dbReference>
<keyword evidence="4" id="KW-0804">Transcription</keyword>
<dbReference type="SUPFAM" id="SSF46785">
    <property type="entry name" value="Winged helix' DNA-binding domain"/>
    <property type="match status" value="1"/>
</dbReference>
<dbReference type="FunFam" id="1.10.10.10:FF:000001">
    <property type="entry name" value="LysR family transcriptional regulator"/>
    <property type="match status" value="1"/>
</dbReference>
<dbReference type="Proteomes" id="UP000199460">
    <property type="component" value="Unassembled WGS sequence"/>
</dbReference>
<dbReference type="PROSITE" id="PS50931">
    <property type="entry name" value="HTH_LYSR"/>
    <property type="match status" value="1"/>
</dbReference>
<dbReference type="InterPro" id="IPR036388">
    <property type="entry name" value="WH-like_DNA-bd_sf"/>
</dbReference>
<dbReference type="InterPro" id="IPR000847">
    <property type="entry name" value="LysR_HTH_N"/>
</dbReference>
<dbReference type="OrthoDB" id="8885940at2"/>
<dbReference type="GeneID" id="300929939"/>
<gene>
    <name evidence="6" type="ORF">SAMN05216213_101176</name>
</gene>
<protein>
    <submittedName>
        <fullName evidence="6">DNA-binding transcriptional regulator, LysR family</fullName>
    </submittedName>
</protein>
<dbReference type="EMBL" id="FNJJ01000001">
    <property type="protein sequence ID" value="SDO50279.1"/>
    <property type="molecule type" value="Genomic_DNA"/>
</dbReference>
<organism evidence="6 7">
    <name type="scientific">Ectopseudomonas guguanensis</name>
    <dbReference type="NCBI Taxonomy" id="1198456"/>
    <lineage>
        <taxon>Bacteria</taxon>
        <taxon>Pseudomonadati</taxon>
        <taxon>Pseudomonadota</taxon>
        <taxon>Gammaproteobacteria</taxon>
        <taxon>Pseudomonadales</taxon>
        <taxon>Pseudomonadaceae</taxon>
        <taxon>Ectopseudomonas</taxon>
    </lineage>
</organism>
<dbReference type="Pfam" id="PF03466">
    <property type="entry name" value="LysR_substrate"/>
    <property type="match status" value="1"/>
</dbReference>
<evidence type="ECO:0000259" key="5">
    <source>
        <dbReference type="PROSITE" id="PS50931"/>
    </source>
</evidence>
<evidence type="ECO:0000313" key="6">
    <source>
        <dbReference type="EMBL" id="SDO50279.1"/>
    </source>
</evidence>
<dbReference type="RefSeq" id="WP_090426866.1">
    <property type="nucleotide sequence ID" value="NZ_FNJJ01000001.1"/>
</dbReference>
<proteinExistence type="inferred from homology"/>
<dbReference type="GO" id="GO:0006351">
    <property type="term" value="P:DNA-templated transcription"/>
    <property type="evidence" value="ECO:0007669"/>
    <property type="project" value="TreeGrafter"/>
</dbReference>
<dbReference type="CDD" id="cd08422">
    <property type="entry name" value="PBP2_CrgA_like"/>
    <property type="match status" value="1"/>
</dbReference>
<feature type="domain" description="HTH lysR-type" evidence="5">
    <location>
        <begin position="1"/>
        <end position="59"/>
    </location>
</feature>
<dbReference type="Gene3D" id="3.40.190.290">
    <property type="match status" value="1"/>
</dbReference>
<dbReference type="InterPro" id="IPR005119">
    <property type="entry name" value="LysR_subst-bd"/>
</dbReference>